<organism evidence="1 2">
    <name type="scientific">Castanea mollissima</name>
    <name type="common">Chinese chestnut</name>
    <dbReference type="NCBI Taxonomy" id="60419"/>
    <lineage>
        <taxon>Eukaryota</taxon>
        <taxon>Viridiplantae</taxon>
        <taxon>Streptophyta</taxon>
        <taxon>Embryophyta</taxon>
        <taxon>Tracheophyta</taxon>
        <taxon>Spermatophyta</taxon>
        <taxon>Magnoliopsida</taxon>
        <taxon>eudicotyledons</taxon>
        <taxon>Gunneridae</taxon>
        <taxon>Pentapetalae</taxon>
        <taxon>rosids</taxon>
        <taxon>fabids</taxon>
        <taxon>Fagales</taxon>
        <taxon>Fagaceae</taxon>
        <taxon>Castanea</taxon>
    </lineage>
</organism>
<gene>
    <name evidence="1" type="ORF">CMV_024816</name>
</gene>
<name>A0A8J4VC36_9ROSI</name>
<dbReference type="EMBL" id="JRKL02006198">
    <property type="protein sequence ID" value="KAF3949300.1"/>
    <property type="molecule type" value="Genomic_DNA"/>
</dbReference>
<dbReference type="AlphaFoldDB" id="A0A8J4VC36"/>
<comment type="caution">
    <text evidence="1">The sequence shown here is derived from an EMBL/GenBank/DDBJ whole genome shotgun (WGS) entry which is preliminary data.</text>
</comment>
<accession>A0A8J4VC36</accession>
<sequence>MLYDATQDSPINHSSSIGVRGTIGYTPPEYGMGNETQTKASSHRCTRMMTYYKGLHHDKIIIRVVNYVRFFIKVMKMSNMKQWNKLKL</sequence>
<dbReference type="Proteomes" id="UP000737018">
    <property type="component" value="Unassembled WGS sequence"/>
</dbReference>
<protein>
    <submittedName>
        <fullName evidence="1">Uncharacterized protein</fullName>
    </submittedName>
</protein>
<proteinExistence type="predicted"/>
<keyword evidence="2" id="KW-1185">Reference proteome</keyword>
<evidence type="ECO:0000313" key="2">
    <source>
        <dbReference type="Proteomes" id="UP000737018"/>
    </source>
</evidence>
<dbReference type="OrthoDB" id="1103805at2759"/>
<reference evidence="1" key="1">
    <citation type="submission" date="2020-03" db="EMBL/GenBank/DDBJ databases">
        <title>Castanea mollissima Vanexum genome sequencing.</title>
        <authorList>
            <person name="Staton M."/>
        </authorList>
    </citation>
    <scope>NUCLEOTIDE SEQUENCE</scope>
    <source>
        <tissue evidence="1">Leaf</tissue>
    </source>
</reference>
<evidence type="ECO:0000313" key="1">
    <source>
        <dbReference type="EMBL" id="KAF3949300.1"/>
    </source>
</evidence>